<evidence type="ECO:0000313" key="1">
    <source>
        <dbReference type="EMBL" id="BAU00959.1"/>
    </source>
</evidence>
<proteinExistence type="predicted"/>
<reference evidence="1 2" key="1">
    <citation type="journal article" date="2015" name="Sci. Rep.">
        <title>The power of single molecule real-time sequencing technology in the de novo assembly of a eukaryotic genome.</title>
        <authorList>
            <person name="Sakai H."/>
            <person name="Naito K."/>
            <person name="Ogiso-Tanaka E."/>
            <person name="Takahashi Y."/>
            <person name="Iseki K."/>
            <person name="Muto C."/>
            <person name="Satou K."/>
            <person name="Teruya K."/>
            <person name="Shiroma A."/>
            <person name="Shimoji M."/>
            <person name="Hirano T."/>
            <person name="Itoh T."/>
            <person name="Kaga A."/>
            <person name="Tomooka N."/>
        </authorList>
    </citation>
    <scope>NUCLEOTIDE SEQUENCE [LARGE SCALE GENOMIC DNA]</scope>
    <source>
        <strain evidence="2">cv. Shumari</strain>
    </source>
</reference>
<accession>A0A0S3T6V0</accession>
<dbReference type="AlphaFoldDB" id="A0A0S3T6V0"/>
<sequence length="118" mass="12917">MNVTTDEQSFNKKVYKPDEQTTRIQATSSSIPAVTVFSLSPTMPHFSLQPSHDRELCSPSLLDQVAALHHRAHLFSLLLCCHGAFPPSCCIHSHHHFLHALTSSLLLDAASVSASSQL</sequence>
<gene>
    <name evidence="1" type="primary">Vigan.11G010300</name>
    <name evidence="1" type="ORF">VIGAN_11010300</name>
</gene>
<evidence type="ECO:0000313" key="2">
    <source>
        <dbReference type="Proteomes" id="UP000291084"/>
    </source>
</evidence>
<organism evidence="1 2">
    <name type="scientific">Vigna angularis var. angularis</name>
    <dbReference type="NCBI Taxonomy" id="157739"/>
    <lineage>
        <taxon>Eukaryota</taxon>
        <taxon>Viridiplantae</taxon>
        <taxon>Streptophyta</taxon>
        <taxon>Embryophyta</taxon>
        <taxon>Tracheophyta</taxon>
        <taxon>Spermatophyta</taxon>
        <taxon>Magnoliopsida</taxon>
        <taxon>eudicotyledons</taxon>
        <taxon>Gunneridae</taxon>
        <taxon>Pentapetalae</taxon>
        <taxon>rosids</taxon>
        <taxon>fabids</taxon>
        <taxon>Fabales</taxon>
        <taxon>Fabaceae</taxon>
        <taxon>Papilionoideae</taxon>
        <taxon>50 kb inversion clade</taxon>
        <taxon>NPAAA clade</taxon>
        <taxon>indigoferoid/millettioid clade</taxon>
        <taxon>Phaseoleae</taxon>
        <taxon>Vigna</taxon>
    </lineage>
</organism>
<dbReference type="Proteomes" id="UP000291084">
    <property type="component" value="Chromosome 11"/>
</dbReference>
<name>A0A0S3T6V0_PHAAN</name>
<keyword evidence="2" id="KW-1185">Reference proteome</keyword>
<protein>
    <submittedName>
        <fullName evidence="1">Uncharacterized protein</fullName>
    </submittedName>
</protein>
<dbReference type="EMBL" id="AP015044">
    <property type="protein sequence ID" value="BAU00959.1"/>
    <property type="molecule type" value="Genomic_DNA"/>
</dbReference>